<dbReference type="AlphaFoldDB" id="A0A8J8BCJ6"/>
<sequence length="322" mass="34620">MVTELVGGHGEFTQVIAPAFAAHGQPPPTYVPRLQDAIEAARAVCERPAAVIYTPNSEHAAQVMACIAADLDVFVERPFATPAHDAPRLVAAARDADVLFFTGVQRRLEASFRYLREVVGTRRGFGELASIRCTLAVGMRPTGWRLDPGLCHGGVVIDSGYHLLDCAAWLAEAGGAEITGSTTGFVELAVDPWAPGPLETSAVGSLVGPTGVRLTFDLSYSAPVSSVFERLECRDAEGACVVVTRDQTLKSDRPGLVTHQQADGTVILDHVRLPGTPRQAAPLIGFLRSRDERASAQEHPCSARHSLTTWQLTKEIYDHAHR</sequence>
<dbReference type="RefSeq" id="WP_211468604.1">
    <property type="nucleotide sequence ID" value="NZ_JAGSXH010000045.1"/>
</dbReference>
<comment type="caution">
    <text evidence="4">The sequence shown here is derived from an EMBL/GenBank/DDBJ whole genome shotgun (WGS) entry which is preliminary data.</text>
</comment>
<dbReference type="GO" id="GO:0000166">
    <property type="term" value="F:nucleotide binding"/>
    <property type="evidence" value="ECO:0007669"/>
    <property type="project" value="InterPro"/>
</dbReference>
<organism evidence="4 5">
    <name type="scientific">Actinocrinis puniceicyclus</name>
    <dbReference type="NCBI Taxonomy" id="977794"/>
    <lineage>
        <taxon>Bacteria</taxon>
        <taxon>Bacillati</taxon>
        <taxon>Actinomycetota</taxon>
        <taxon>Actinomycetes</taxon>
        <taxon>Catenulisporales</taxon>
        <taxon>Actinospicaceae</taxon>
        <taxon>Actinocrinis</taxon>
    </lineage>
</organism>
<evidence type="ECO:0000313" key="5">
    <source>
        <dbReference type="Proteomes" id="UP000677913"/>
    </source>
</evidence>
<keyword evidence="1" id="KW-0560">Oxidoreductase</keyword>
<dbReference type="InterPro" id="IPR055170">
    <property type="entry name" value="GFO_IDH_MocA-like_dom"/>
</dbReference>
<dbReference type="EMBL" id="JAGSXH010000045">
    <property type="protein sequence ID" value="MBS2964238.1"/>
    <property type="molecule type" value="Genomic_DNA"/>
</dbReference>
<reference evidence="4" key="1">
    <citation type="submission" date="2021-04" db="EMBL/GenBank/DDBJ databases">
        <title>Genome based classification of Actinospica acidithermotolerans sp. nov., an actinobacterium isolated from an Indonesian hot spring.</title>
        <authorList>
            <person name="Kusuma A.B."/>
            <person name="Putra K.E."/>
            <person name="Nafisah S."/>
            <person name="Loh J."/>
            <person name="Nouioui I."/>
            <person name="Goodfellow M."/>
        </authorList>
    </citation>
    <scope>NUCLEOTIDE SEQUENCE</scope>
    <source>
        <strain evidence="4">DSM 45618</strain>
    </source>
</reference>
<feature type="domain" description="GFO/IDH/MocA-like oxidoreductase" evidence="3">
    <location>
        <begin position="115"/>
        <end position="225"/>
    </location>
</feature>
<dbReference type="InterPro" id="IPR050463">
    <property type="entry name" value="Gfo/Idh/MocA_oxidrdct_glycsds"/>
</dbReference>
<evidence type="ECO:0000256" key="1">
    <source>
        <dbReference type="ARBA" id="ARBA00023002"/>
    </source>
</evidence>
<dbReference type="InterPro" id="IPR036291">
    <property type="entry name" value="NAD(P)-bd_dom_sf"/>
</dbReference>
<dbReference type="Pfam" id="PF22725">
    <property type="entry name" value="GFO_IDH_MocA_C3"/>
    <property type="match status" value="1"/>
</dbReference>
<dbReference type="InterPro" id="IPR000683">
    <property type="entry name" value="Gfo/Idh/MocA-like_OxRdtase_N"/>
</dbReference>
<accession>A0A8J8BCJ6</accession>
<name>A0A8J8BCJ6_9ACTN</name>
<feature type="domain" description="Gfo/Idh/MocA-like oxidoreductase N-terminal" evidence="2">
    <location>
        <begin position="48"/>
        <end position="103"/>
    </location>
</feature>
<dbReference type="PANTHER" id="PTHR43818:SF11">
    <property type="entry name" value="BCDNA.GH03377"/>
    <property type="match status" value="1"/>
</dbReference>
<dbReference type="Gene3D" id="3.30.360.10">
    <property type="entry name" value="Dihydrodipicolinate Reductase, domain 2"/>
    <property type="match status" value="1"/>
</dbReference>
<dbReference type="GO" id="GO:0016491">
    <property type="term" value="F:oxidoreductase activity"/>
    <property type="evidence" value="ECO:0007669"/>
    <property type="project" value="UniProtKB-KW"/>
</dbReference>
<evidence type="ECO:0000259" key="2">
    <source>
        <dbReference type="Pfam" id="PF01408"/>
    </source>
</evidence>
<evidence type="ECO:0000259" key="3">
    <source>
        <dbReference type="Pfam" id="PF22725"/>
    </source>
</evidence>
<dbReference type="Proteomes" id="UP000677913">
    <property type="component" value="Unassembled WGS sequence"/>
</dbReference>
<protein>
    <submittedName>
        <fullName evidence="4">Gfo/Idh/MocA family oxidoreductase</fullName>
    </submittedName>
</protein>
<proteinExistence type="predicted"/>
<keyword evidence="5" id="KW-1185">Reference proteome</keyword>
<dbReference type="PANTHER" id="PTHR43818">
    <property type="entry name" value="BCDNA.GH03377"/>
    <property type="match status" value="1"/>
</dbReference>
<dbReference type="Gene3D" id="3.40.50.720">
    <property type="entry name" value="NAD(P)-binding Rossmann-like Domain"/>
    <property type="match status" value="1"/>
</dbReference>
<dbReference type="SUPFAM" id="SSF55347">
    <property type="entry name" value="Glyceraldehyde-3-phosphate dehydrogenase-like, C-terminal domain"/>
    <property type="match status" value="1"/>
</dbReference>
<gene>
    <name evidence="4" type="ORF">KGA66_14355</name>
</gene>
<dbReference type="SUPFAM" id="SSF51735">
    <property type="entry name" value="NAD(P)-binding Rossmann-fold domains"/>
    <property type="match status" value="1"/>
</dbReference>
<evidence type="ECO:0000313" key="4">
    <source>
        <dbReference type="EMBL" id="MBS2964238.1"/>
    </source>
</evidence>
<dbReference type="Pfam" id="PF01408">
    <property type="entry name" value="GFO_IDH_MocA"/>
    <property type="match status" value="1"/>
</dbReference>